<protein>
    <submittedName>
        <fullName evidence="2">Uncharacterized protein</fullName>
    </submittedName>
</protein>
<keyword evidence="1" id="KW-0812">Transmembrane</keyword>
<gene>
    <name evidence="2" type="ORF">UFOVP672_46</name>
</gene>
<organism evidence="2">
    <name type="scientific">uncultured Caudovirales phage</name>
    <dbReference type="NCBI Taxonomy" id="2100421"/>
    <lineage>
        <taxon>Viruses</taxon>
        <taxon>Duplodnaviria</taxon>
        <taxon>Heunggongvirae</taxon>
        <taxon>Uroviricota</taxon>
        <taxon>Caudoviricetes</taxon>
        <taxon>Peduoviridae</taxon>
        <taxon>Maltschvirus</taxon>
        <taxon>Maltschvirus maltsch</taxon>
    </lineage>
</organism>
<dbReference type="EMBL" id="LR796636">
    <property type="protein sequence ID" value="CAB4156098.1"/>
    <property type="molecule type" value="Genomic_DNA"/>
</dbReference>
<accession>A0A6J5NGT1</accession>
<proteinExistence type="predicted"/>
<evidence type="ECO:0000256" key="1">
    <source>
        <dbReference type="SAM" id="Phobius"/>
    </source>
</evidence>
<keyword evidence="1" id="KW-0472">Membrane</keyword>
<feature type="transmembrane region" description="Helical" evidence="1">
    <location>
        <begin position="49"/>
        <end position="69"/>
    </location>
</feature>
<reference evidence="2" key="1">
    <citation type="submission" date="2020-04" db="EMBL/GenBank/DDBJ databases">
        <authorList>
            <person name="Chiriac C."/>
            <person name="Salcher M."/>
            <person name="Ghai R."/>
            <person name="Kavagutti S V."/>
        </authorList>
    </citation>
    <scope>NUCLEOTIDE SEQUENCE</scope>
</reference>
<keyword evidence="1" id="KW-1133">Transmembrane helix</keyword>
<name>A0A6J5NGT1_9CAUD</name>
<sequence length="76" mass="8758">MGQMGLMSAYQVLGLCGMMLLGSVLFQWMEQGAPRRLFSGEWWAMQGVLFFVGLVLLALVSYCLVMELLRWNRRHE</sequence>
<feature type="transmembrane region" description="Helical" evidence="1">
    <location>
        <begin position="12"/>
        <end position="29"/>
    </location>
</feature>
<evidence type="ECO:0000313" key="2">
    <source>
        <dbReference type="EMBL" id="CAB4156098.1"/>
    </source>
</evidence>